<dbReference type="AlphaFoldDB" id="A0A7S4E3P3"/>
<reference evidence="7" key="2">
    <citation type="submission" date="2021-11" db="EMBL/GenBank/DDBJ databases">
        <authorList>
            <consortium name="Genoscope - CEA"/>
            <person name="William W."/>
        </authorList>
    </citation>
    <scope>NUCLEOTIDE SEQUENCE</scope>
</reference>
<keyword evidence="4" id="KW-0723">Serine/threonine-protein kinase</keyword>
<evidence type="ECO:0000256" key="2">
    <source>
        <dbReference type="ARBA" id="ARBA00022840"/>
    </source>
</evidence>
<dbReference type="GO" id="GO:0035556">
    <property type="term" value="P:intracellular signal transduction"/>
    <property type="evidence" value="ECO:0007669"/>
    <property type="project" value="TreeGrafter"/>
</dbReference>
<evidence type="ECO:0000256" key="4">
    <source>
        <dbReference type="RuleBase" id="RU000304"/>
    </source>
</evidence>
<dbReference type="PROSITE" id="PS00107">
    <property type="entry name" value="PROTEIN_KINASE_ATP"/>
    <property type="match status" value="1"/>
</dbReference>
<evidence type="ECO:0000313" key="7">
    <source>
        <dbReference type="EMBL" id="CAH0365114.1"/>
    </source>
</evidence>
<evidence type="ECO:0000256" key="3">
    <source>
        <dbReference type="PROSITE-ProRule" id="PRU10141"/>
    </source>
</evidence>
<dbReference type="InterPro" id="IPR017441">
    <property type="entry name" value="Protein_kinase_ATP_BS"/>
</dbReference>
<dbReference type="CDD" id="cd14008">
    <property type="entry name" value="STKc_LKB1_CaMKK"/>
    <property type="match status" value="1"/>
</dbReference>
<dbReference type="PROSITE" id="PS50011">
    <property type="entry name" value="PROTEIN_KINASE_DOM"/>
    <property type="match status" value="1"/>
</dbReference>
<evidence type="ECO:0000313" key="6">
    <source>
        <dbReference type="EMBL" id="CAE0688131.1"/>
    </source>
</evidence>
<proteinExistence type="inferred from homology"/>
<dbReference type="InterPro" id="IPR000719">
    <property type="entry name" value="Prot_kinase_dom"/>
</dbReference>
<evidence type="ECO:0000259" key="5">
    <source>
        <dbReference type="PROSITE" id="PS50011"/>
    </source>
</evidence>
<keyword evidence="2 3" id="KW-0067">ATP-binding</keyword>
<dbReference type="PROSITE" id="PS00108">
    <property type="entry name" value="PROTEIN_KINASE_ST"/>
    <property type="match status" value="1"/>
</dbReference>
<dbReference type="EMBL" id="CAKKNE010000001">
    <property type="protein sequence ID" value="CAH0365114.1"/>
    <property type="molecule type" value="Genomic_DNA"/>
</dbReference>
<feature type="domain" description="Protein kinase" evidence="5">
    <location>
        <begin position="25"/>
        <end position="320"/>
    </location>
</feature>
<dbReference type="PANTHER" id="PTHR24346:SF77">
    <property type="entry name" value="SERINE THREONINE PROTEIN KINASE"/>
    <property type="match status" value="1"/>
</dbReference>
<keyword evidence="8" id="KW-1185">Reference proteome</keyword>
<feature type="binding site" evidence="3">
    <location>
        <position position="54"/>
    </location>
    <ligand>
        <name>ATP</name>
        <dbReference type="ChEBI" id="CHEBI:30616"/>
    </ligand>
</feature>
<dbReference type="Gene3D" id="1.10.510.10">
    <property type="entry name" value="Transferase(Phosphotransferase) domain 1"/>
    <property type="match status" value="1"/>
</dbReference>
<dbReference type="PANTHER" id="PTHR24346">
    <property type="entry name" value="MAP/MICROTUBULE AFFINITY-REGULATING KINASE"/>
    <property type="match status" value="1"/>
</dbReference>
<dbReference type="InterPro" id="IPR008271">
    <property type="entry name" value="Ser/Thr_kinase_AS"/>
</dbReference>
<dbReference type="EMBL" id="HBIW01004374">
    <property type="protein sequence ID" value="CAE0688131.1"/>
    <property type="molecule type" value="Transcribed_RNA"/>
</dbReference>
<keyword evidence="4" id="KW-0808">Transferase</keyword>
<name>A0A7S4E3P3_9STRA</name>
<dbReference type="SMART" id="SM00220">
    <property type="entry name" value="S_TKc"/>
    <property type="match status" value="1"/>
</dbReference>
<dbReference type="GO" id="GO:0004674">
    <property type="term" value="F:protein serine/threonine kinase activity"/>
    <property type="evidence" value="ECO:0007669"/>
    <property type="project" value="UniProtKB-KW"/>
</dbReference>
<dbReference type="Proteomes" id="UP000789595">
    <property type="component" value="Unassembled WGS sequence"/>
</dbReference>
<keyword evidence="4" id="KW-0418">Kinase</keyword>
<dbReference type="Pfam" id="PF00069">
    <property type="entry name" value="Pkinase"/>
    <property type="match status" value="1"/>
</dbReference>
<dbReference type="InterPro" id="IPR011009">
    <property type="entry name" value="Kinase-like_dom_sf"/>
</dbReference>
<keyword evidence="1 3" id="KW-0547">Nucleotide-binding</keyword>
<dbReference type="GO" id="GO:0005737">
    <property type="term" value="C:cytoplasm"/>
    <property type="evidence" value="ECO:0007669"/>
    <property type="project" value="TreeGrafter"/>
</dbReference>
<evidence type="ECO:0000256" key="1">
    <source>
        <dbReference type="ARBA" id="ARBA00022741"/>
    </source>
</evidence>
<sequence>MMTKEKEARPIRSSESGTVRRIKQYTLLTRLGQGSFAEVFLAKSDVDETYCAAKVFDKSLLRRKRTISRTVEGFKIHSELDKVDKEIGIMKKLVHPNLVRLLEVIDDKKDNQLFLLMEFVELGPVMKYDRETNKFTSTVTGGLCEERLAGQYLLDIASGLGYLHLHHIAHRDLKPDNVLLGKLGRCKIADFGVAHYFEEDHANDKTLSVRSLERSHSRAQIRDTQGTYCFWAPEMIQGDKKFNAYSCDMWAAGVCYFIFVTGKLPFYAESPVEMFDFIAQASPVIPNTLSNHSRRVIFGLLATNIDTRLTVQDLQSDPWLKSTELHSTANGPDNLHLSAGDIHHAFPTMTVKQRMSVCLSGARNSIASTLSQASEAFHQIRRRSYTFQGSQTGPNE</sequence>
<gene>
    <name evidence="6" type="ORF">PCAL00307_LOCUS3565</name>
    <name evidence="7" type="ORF">PECAL_1P15260</name>
</gene>
<dbReference type="SUPFAM" id="SSF56112">
    <property type="entry name" value="Protein kinase-like (PK-like)"/>
    <property type="match status" value="1"/>
</dbReference>
<comment type="similarity">
    <text evidence="4">Belongs to the protein kinase superfamily.</text>
</comment>
<dbReference type="Gene3D" id="3.30.200.20">
    <property type="entry name" value="Phosphorylase Kinase, domain 1"/>
    <property type="match status" value="1"/>
</dbReference>
<protein>
    <recommendedName>
        <fullName evidence="5">Protein kinase domain-containing protein</fullName>
    </recommendedName>
</protein>
<dbReference type="OrthoDB" id="68483at2759"/>
<reference evidence="6" key="1">
    <citation type="submission" date="2021-01" db="EMBL/GenBank/DDBJ databases">
        <authorList>
            <person name="Corre E."/>
            <person name="Pelletier E."/>
            <person name="Niang G."/>
            <person name="Scheremetjew M."/>
            <person name="Finn R."/>
            <person name="Kale V."/>
            <person name="Holt S."/>
            <person name="Cochrane G."/>
            <person name="Meng A."/>
            <person name="Brown T."/>
            <person name="Cohen L."/>
        </authorList>
    </citation>
    <scope>NUCLEOTIDE SEQUENCE</scope>
    <source>
        <strain evidence="6">CCMP1756</strain>
    </source>
</reference>
<accession>A0A7S4E3P3</accession>
<organism evidence="6">
    <name type="scientific">Pelagomonas calceolata</name>
    <dbReference type="NCBI Taxonomy" id="35677"/>
    <lineage>
        <taxon>Eukaryota</taxon>
        <taxon>Sar</taxon>
        <taxon>Stramenopiles</taxon>
        <taxon>Ochrophyta</taxon>
        <taxon>Pelagophyceae</taxon>
        <taxon>Pelagomonadales</taxon>
        <taxon>Pelagomonadaceae</taxon>
        <taxon>Pelagomonas</taxon>
    </lineage>
</organism>
<evidence type="ECO:0000313" key="8">
    <source>
        <dbReference type="Proteomes" id="UP000789595"/>
    </source>
</evidence>
<dbReference type="GO" id="GO:0005524">
    <property type="term" value="F:ATP binding"/>
    <property type="evidence" value="ECO:0007669"/>
    <property type="project" value="UniProtKB-UniRule"/>
</dbReference>